<evidence type="ECO:0000313" key="1">
    <source>
        <dbReference type="EMBL" id="AUX79622.1"/>
    </source>
</evidence>
<accession>A0A2L0HEK6</accession>
<evidence type="ECO:0008006" key="3">
    <source>
        <dbReference type="Google" id="ProtNLM"/>
    </source>
</evidence>
<dbReference type="InterPro" id="IPR038282">
    <property type="entry name" value="DUF2267_sf"/>
</dbReference>
<keyword evidence="1" id="KW-0614">Plasmid</keyword>
<reference evidence="1 2" key="1">
    <citation type="submission" date="2017-10" db="EMBL/GenBank/DDBJ databases">
        <title>Analysis of the genome sequences of Rhizobium populations associated to common bean (phaseolus vulgaris).</title>
        <authorList>
            <person name="Bustos P."/>
            <person name="Santamaria R.I."/>
            <person name="Miranda-Sanchez F."/>
            <person name="Perez-Carrascal O."/>
            <person name="Juarez S."/>
            <person name="Lozano L."/>
            <person name="Martinez-Flores I."/>
            <person name="Vinuesa P."/>
            <person name="Martinez-Romero E."/>
            <person name="Cevallos M.A."/>
            <person name="Romero D."/>
            <person name="Davila G."/>
            <person name="Gonzalez V."/>
        </authorList>
    </citation>
    <scope>NUCLEOTIDE SEQUENCE [LARGE SCALE GENOMIC DNA]</scope>
    <source>
        <strain evidence="1 2">NXT3</strain>
        <plasmid evidence="2">Plasmid psfrenxt3c</plasmid>
    </source>
</reference>
<organism evidence="1 2">
    <name type="scientific">Rhizobium fredii</name>
    <name type="common">Sinorhizobium fredii</name>
    <dbReference type="NCBI Taxonomy" id="380"/>
    <lineage>
        <taxon>Bacteria</taxon>
        <taxon>Pseudomonadati</taxon>
        <taxon>Pseudomonadota</taxon>
        <taxon>Alphaproteobacteria</taxon>
        <taxon>Hyphomicrobiales</taxon>
        <taxon>Rhizobiaceae</taxon>
        <taxon>Sinorhizobium/Ensifer group</taxon>
        <taxon>Sinorhizobium</taxon>
    </lineage>
</organism>
<dbReference type="AlphaFoldDB" id="A0A2L0HEK6"/>
<geneLocation type="plasmid" evidence="2">
    <name>psfrenxt3c</name>
</geneLocation>
<dbReference type="Gene3D" id="1.10.490.110">
    <property type="entry name" value="Uncharacterized conserved protein DUF2267"/>
    <property type="match status" value="1"/>
</dbReference>
<dbReference type="Pfam" id="PF10025">
    <property type="entry name" value="DUF2267"/>
    <property type="match status" value="1"/>
</dbReference>
<proteinExistence type="predicted"/>
<sequence>MSASGVAVFDKTLQITNVRLYEIMEHQGPDRQRAWHILSAVLHSVRDRLPADLAARLSAQLPSLVRGAYYDQCEPSKRPAHQRRVENVAAMALLWAGRAQLQIRSHTWAEEGPRFGHVGHLRGEQGRASERFNYAGMVETTHRHTSRDQINLC</sequence>
<protein>
    <recommendedName>
        <fullName evidence="3">DUF2267 domain-containing protein</fullName>
    </recommendedName>
</protein>
<name>A0A2L0HEK6_RHIFR</name>
<dbReference type="EMBL" id="CP024310">
    <property type="protein sequence ID" value="AUX79622.1"/>
    <property type="molecule type" value="Genomic_DNA"/>
</dbReference>
<gene>
    <name evidence="1" type="ORF">NXT3_PC00460</name>
</gene>
<dbReference type="InterPro" id="IPR018727">
    <property type="entry name" value="DUF2267"/>
</dbReference>
<dbReference type="Proteomes" id="UP000239340">
    <property type="component" value="Plasmid pSfreNXT3c"/>
</dbReference>
<evidence type="ECO:0000313" key="2">
    <source>
        <dbReference type="Proteomes" id="UP000239340"/>
    </source>
</evidence>
<dbReference type="RefSeq" id="WP_234828248.1">
    <property type="nucleotide sequence ID" value="NZ_CP024310.1"/>
</dbReference>